<comment type="caution">
    <text evidence="14">The sequence shown here is derived from an EMBL/GenBank/DDBJ whole genome shotgun (WGS) entry which is preliminary data.</text>
</comment>
<comment type="subcellular location">
    <subcellularLocation>
        <location evidence="1 10">Cell outer membrane</location>
        <topology evidence="1 10">Multi-pass membrane protein</topology>
    </subcellularLocation>
</comment>
<evidence type="ECO:0000256" key="1">
    <source>
        <dbReference type="ARBA" id="ARBA00004571"/>
    </source>
</evidence>
<dbReference type="InterPro" id="IPR036942">
    <property type="entry name" value="Beta-barrel_TonB_sf"/>
</dbReference>
<dbReference type="InterPro" id="IPR037066">
    <property type="entry name" value="Plug_dom_sf"/>
</dbReference>
<proteinExistence type="inferred from homology"/>
<evidence type="ECO:0000256" key="7">
    <source>
        <dbReference type="ARBA" id="ARBA00023136"/>
    </source>
</evidence>
<evidence type="ECO:0000256" key="3">
    <source>
        <dbReference type="ARBA" id="ARBA00022452"/>
    </source>
</evidence>
<dbReference type="Proteomes" id="UP000753724">
    <property type="component" value="Unassembled WGS sequence"/>
</dbReference>
<keyword evidence="9 10" id="KW-0998">Cell outer membrane</keyword>
<accession>A0ABW9XGZ6</accession>
<gene>
    <name evidence="14" type="ORF">GTZ99_14890</name>
</gene>
<comment type="similarity">
    <text evidence="10 11">Belongs to the TonB-dependent receptor family.</text>
</comment>
<evidence type="ECO:0000256" key="5">
    <source>
        <dbReference type="ARBA" id="ARBA00022729"/>
    </source>
</evidence>
<evidence type="ECO:0000256" key="8">
    <source>
        <dbReference type="ARBA" id="ARBA00023170"/>
    </source>
</evidence>
<protein>
    <submittedName>
        <fullName evidence="14">TonB-dependent receptor</fullName>
    </submittedName>
</protein>
<dbReference type="Gene3D" id="2.170.130.10">
    <property type="entry name" value="TonB-dependent receptor, plug domain"/>
    <property type="match status" value="1"/>
</dbReference>
<keyword evidence="5" id="KW-0732">Signal</keyword>
<feature type="domain" description="TonB-dependent receptor plug" evidence="13">
    <location>
        <begin position="37"/>
        <end position="147"/>
    </location>
</feature>
<dbReference type="InterPro" id="IPR000531">
    <property type="entry name" value="Beta-barrel_TonB"/>
</dbReference>
<dbReference type="PANTHER" id="PTHR30069:SF29">
    <property type="entry name" value="HEMOGLOBIN AND HEMOGLOBIN-HAPTOGLOBIN-BINDING PROTEIN 1-RELATED"/>
    <property type="match status" value="1"/>
</dbReference>
<keyword evidence="8 14" id="KW-0675">Receptor</keyword>
<keyword evidence="4 10" id="KW-0812">Transmembrane</keyword>
<evidence type="ECO:0000256" key="11">
    <source>
        <dbReference type="RuleBase" id="RU003357"/>
    </source>
</evidence>
<evidence type="ECO:0000313" key="15">
    <source>
        <dbReference type="Proteomes" id="UP000753724"/>
    </source>
</evidence>
<dbReference type="Pfam" id="PF07715">
    <property type="entry name" value="Plug"/>
    <property type="match status" value="1"/>
</dbReference>
<sequence>MVAGLLAPVAARADDAAPDSAAQIVVTGLESALRLNATYDTRVLGRDALVASASGRVEDVLSNVAGFQQFRRSDSRAANPSSQGVTLRALGGNAAARTLVLLDGVPMADPMFGSVPLSAIAPDRLGAIRVTRGGGSGAFGAGAVAGTIEMESAPARVLHRLSAEAMGNDRGETSLSGGIAAPLGGGELTASARWDRGDGFWTTPVSQRAAASVPARYDGWSGALRAVVPIAADVELQARVMAFGDHRTLRFAGANSISRGEDASIRVIGRGRWGFDLLAYVQDRGFSNITISSGTYRPTVDQRSTPSTGIGAKAEVRPPLGGDHLLRLGADWRHAQGDLSEVGYNASTGAVTAYRTAGGRSGDLGLYAEEAWTPAFLNGAVTLTGAVRADRWSISGGYNTTASPAGVVTVALNHPDRADWAVTGRGGLRWQVTGRLAVIASAYTGLRQPTVNELYRSFTLTASGVSTVTNANPALGNELLRGAEAGVEWRPAEALRLSVTAFDNRVAHAIANVTTAQTLTTITRLRQNVDAIRARGLEIEAGVKAGKVTLDGSLALSDAVVRASGAAVGLNGMRPAQTPKVAASLTLGWQPREGLRGAVILRHVGSQYEDDQQVSLMPSATTIGAYVQVPVRAGVSLILRGENLADVAVITRSQPVPGQPNSIDLAAPRTVWAGVRIGL</sequence>
<keyword evidence="15" id="KW-1185">Reference proteome</keyword>
<dbReference type="InterPro" id="IPR012910">
    <property type="entry name" value="Plug_dom"/>
</dbReference>
<evidence type="ECO:0000256" key="10">
    <source>
        <dbReference type="PROSITE-ProRule" id="PRU01360"/>
    </source>
</evidence>
<keyword evidence="3 10" id="KW-1134">Transmembrane beta strand</keyword>
<dbReference type="Pfam" id="PF00593">
    <property type="entry name" value="TonB_dep_Rec_b-barrel"/>
    <property type="match status" value="1"/>
</dbReference>
<dbReference type="EMBL" id="JAAAPO010000006">
    <property type="protein sequence ID" value="NBC37839.1"/>
    <property type="molecule type" value="Genomic_DNA"/>
</dbReference>
<name>A0ABW9XGZ6_9SPHN</name>
<evidence type="ECO:0000256" key="2">
    <source>
        <dbReference type="ARBA" id="ARBA00022448"/>
    </source>
</evidence>
<dbReference type="PANTHER" id="PTHR30069">
    <property type="entry name" value="TONB-DEPENDENT OUTER MEMBRANE RECEPTOR"/>
    <property type="match status" value="1"/>
</dbReference>
<dbReference type="InterPro" id="IPR039426">
    <property type="entry name" value="TonB-dep_rcpt-like"/>
</dbReference>
<evidence type="ECO:0000256" key="9">
    <source>
        <dbReference type="ARBA" id="ARBA00023237"/>
    </source>
</evidence>
<evidence type="ECO:0000259" key="13">
    <source>
        <dbReference type="Pfam" id="PF07715"/>
    </source>
</evidence>
<evidence type="ECO:0000256" key="4">
    <source>
        <dbReference type="ARBA" id="ARBA00022692"/>
    </source>
</evidence>
<keyword evidence="6 11" id="KW-0798">TonB box</keyword>
<keyword evidence="7 10" id="KW-0472">Membrane</keyword>
<evidence type="ECO:0000256" key="6">
    <source>
        <dbReference type="ARBA" id="ARBA00023077"/>
    </source>
</evidence>
<keyword evidence="2 10" id="KW-0813">Transport</keyword>
<dbReference type="PROSITE" id="PS52016">
    <property type="entry name" value="TONB_DEPENDENT_REC_3"/>
    <property type="match status" value="1"/>
</dbReference>
<dbReference type="SUPFAM" id="SSF56935">
    <property type="entry name" value="Porins"/>
    <property type="match status" value="1"/>
</dbReference>
<reference evidence="15" key="1">
    <citation type="submission" date="2020-01" db="EMBL/GenBank/DDBJ databases">
        <title>Sphingomonas sp. strain CSW-10.</title>
        <authorList>
            <person name="Chen W.-M."/>
        </authorList>
    </citation>
    <scope>NUCLEOTIDE SEQUENCE [LARGE SCALE GENOMIC DNA]</scope>
    <source>
        <strain evidence="15">FSY-8</strain>
    </source>
</reference>
<dbReference type="Gene3D" id="2.40.170.20">
    <property type="entry name" value="TonB-dependent receptor, beta-barrel domain"/>
    <property type="match status" value="1"/>
</dbReference>
<evidence type="ECO:0000313" key="14">
    <source>
        <dbReference type="EMBL" id="NBC37839.1"/>
    </source>
</evidence>
<organism evidence="14 15">
    <name type="scientific">Novosphingobium ovatum</name>
    <dbReference type="NCBI Taxonomy" id="1908523"/>
    <lineage>
        <taxon>Bacteria</taxon>
        <taxon>Pseudomonadati</taxon>
        <taxon>Pseudomonadota</taxon>
        <taxon>Alphaproteobacteria</taxon>
        <taxon>Sphingomonadales</taxon>
        <taxon>Sphingomonadaceae</taxon>
        <taxon>Novosphingobium</taxon>
    </lineage>
</organism>
<feature type="domain" description="TonB-dependent receptor-like beta-barrel" evidence="12">
    <location>
        <begin position="280"/>
        <end position="644"/>
    </location>
</feature>
<evidence type="ECO:0000259" key="12">
    <source>
        <dbReference type="Pfam" id="PF00593"/>
    </source>
</evidence>